<sequence length="1976" mass="207473">ADEPRERGVGAEEAKRHTSVKVDDEAGNVAAGSPGETAGALSDSQAGKMLDGTAPAVEEGQVHGPSIESSAGGEEDHKEAVAVDGVSADGTKESGIQEDGARSASSPPAPTLVEPKPSNPLTSTSSLLQAPDARSASPAIPASSVSAAARAIATSVTGASPAPSVSPGPTSTSAASPQPTKKFQSSLAVNKKFLEKAVEKAKPEVKPVTARLATPPVPAPSSTSHPRLFAGKLSSGPITLSTSSSAAAAGWSKKSTAPTPSTAASQPGASASAPGAGSAASALVRGKAGAVWAAPKSTQPTPFGARMVNDFPTAAEAAHAKEARARAIMEQMQARERALQARAAAAAAHNQHLLEELDAFRGVHLDPNASHWDEDDDDFLDTTIEFADGTQYKITEQPDEPEELREPGPSELALREKPLAPGEVVEPPKREERFRDDFDRSWPKKPAAAGDSRALFNDKAGRLEPAASAAAPPARRPAAEPTSIMRPADRRLSDVPPHLATAPHHPEPKPRRPSVTSPRMSHAPLHPAPRRESFNEPKPSPWGRRQSISQGERQVPPHLAAGGPRPPPPHMQPAARSPPTQRQPLPPAQAVLSPPRAPAAALPPAAPAVVSPPVAATAPAAVPEEGNIEEMHAREMHAAAERAKKRREEEEQKRLEQIERAKRKAAELEEKMRAAEEAKKKAKEEQEKKEAETAAKVAKEATPTAPAPTSSAADTAPSWRAAARPPTVRFGATAGPAHPAPATPATAPTKILAREPPAPVQPAKILPRPSVPAAEPPVRQAAWRPAPQQPARPLQPPRPAPTHQLPPHLAAKAAAAQAAQAERLAQASTAPAPATASEAKPPSSPPAEAAAPAAQAQTSPPPRPVTPPPPAVPAIASPPVSPATQERRAAQQAKQAGYKLPAVSQFDDLMSRIKGVMTHPEERAQPADAAAQREVERPVVKLPSSNPAAARRAAAPAESATPAPAPQFVVALPGAGRGRGRGRSEIPSAARQAAPVFENREPVLPIHCSRLSRSASPPPAWRQYTVRINPHPPRRPPPARAVKNFQNPNFPRPLYPFSWSPQLRDVNPRRLSRDDSLLPKRYDKSGTVIYTVSLPKERLRRRSVVEKEDPPAMVVKISSVSLVRQPAPEPLPPSAQPAVVNVIQGEDLSLASPVDAVLGYSPFGVPDRRRAPETGSWRREAVGAPEPGSNQAPAATSRFFPAVVGQAMPPADDLSHGAPGPSDLNGEKVETTPRRETTAPGLGANGGIPSSPPFKQPDMSQSTASPSAAWTNKSLALSVLDPTASSVWSAAPEESSVHARVKSSVQPENSLQGLVDDDLSEALPNSVADLKLDDGHLAEDKDASKTSAAKEEAKLRAVAPSFSSFLHESAGAVDPAAAAAIADHPRAHPPFGPAAWPGIPPQSTPSPISAYSPAQSFSPQLYTSVPPNYGRTLSQQQVFSAYPTQTPSPYAPQHLAQPYSPQHYPSASPASTAVGYSAMPYRDSTSSAAPHGITNPALIANYGYSGQSGMSSARAYGAVGAPGTPAYGRPQQHIGAYGRPPSQHAVAPTAYIASGFGAPFQTPGQSYRVESPYPLGTAYSSSPDAVRPPLPPQHPSSTTMASPVIVPQQPPQVPVFAPTSYPAQALPPHVAQASPFGAGYGDASHAAYGQPGAMLVLLGLLLYCPYFATCNLHPLPPPPARVCLLHLRLLRASASSAVKAVPSGSSATAMPPRPRLPTSSSTPISSLLPTSPSPYTLVWASHGRWPLPPDAEASQSPSAARPLRISVLDSSFNPPTAAHQALASHGSDGFEAHLLALSVGNPDKGTIEQEVTAVRLGMMRQLGMDLQRRSGGKGGLSNVAVVLLQAPTFVRKSEILRKELDRLAQAQAESDEASVRLTFLVGWDTLIRIFAPRYYQPPGPDLGSSMSAFLDRDDSSLACARRGDVGHDEEDAFLASDEVKEWVKRGTVEMFDIEERFRTISSTEVRRAVKEERWDD</sequence>
<dbReference type="GO" id="GO:0005634">
    <property type="term" value="C:nucleus"/>
    <property type="evidence" value="ECO:0007669"/>
    <property type="project" value="TreeGrafter"/>
</dbReference>
<feature type="compositionally biased region" description="Basic and acidic residues" evidence="1">
    <location>
        <begin position="192"/>
        <end position="205"/>
    </location>
</feature>
<feature type="region of interest" description="Disordered" evidence="1">
    <location>
        <begin position="391"/>
        <end position="992"/>
    </location>
</feature>
<dbReference type="GO" id="GO:0016887">
    <property type="term" value="F:ATP hydrolysis activity"/>
    <property type="evidence" value="ECO:0007669"/>
    <property type="project" value="TreeGrafter"/>
</dbReference>
<dbReference type="InterPro" id="IPR014729">
    <property type="entry name" value="Rossmann-like_a/b/a_fold"/>
</dbReference>
<feature type="region of interest" description="Disordered" evidence="1">
    <location>
        <begin position="1443"/>
        <end position="1467"/>
    </location>
</feature>
<feature type="region of interest" description="Disordered" evidence="1">
    <location>
        <begin position="1701"/>
        <end position="1727"/>
    </location>
</feature>
<feature type="compositionally biased region" description="Basic and acidic residues" evidence="1">
    <location>
        <begin position="1166"/>
        <end position="1181"/>
    </location>
</feature>
<dbReference type="STRING" id="5286.A0A0K3CJ44"/>
<organism evidence="2 3">
    <name type="scientific">Rhodotorula toruloides</name>
    <name type="common">Yeast</name>
    <name type="synonym">Rhodosporidium toruloides</name>
    <dbReference type="NCBI Taxonomy" id="5286"/>
    <lineage>
        <taxon>Eukaryota</taxon>
        <taxon>Fungi</taxon>
        <taxon>Dikarya</taxon>
        <taxon>Basidiomycota</taxon>
        <taxon>Pucciniomycotina</taxon>
        <taxon>Microbotryomycetes</taxon>
        <taxon>Sporidiobolales</taxon>
        <taxon>Sporidiobolaceae</taxon>
        <taxon>Rhodotorula</taxon>
    </lineage>
</organism>
<dbReference type="PANTHER" id="PTHR31285">
    <property type="entry name" value="NICOTINAMIDE MONONUCLEOTIDE ADENYLYLTRANSFERASE"/>
    <property type="match status" value="1"/>
</dbReference>
<evidence type="ECO:0000313" key="3">
    <source>
        <dbReference type="Proteomes" id="UP000199069"/>
    </source>
</evidence>
<feature type="compositionally biased region" description="Low complexity" evidence="1">
    <location>
        <begin position="590"/>
        <end position="623"/>
    </location>
</feature>
<feature type="compositionally biased region" description="Pro residues" evidence="1">
    <location>
        <begin position="787"/>
        <end position="800"/>
    </location>
</feature>
<dbReference type="GO" id="GO:0005737">
    <property type="term" value="C:cytoplasm"/>
    <property type="evidence" value="ECO:0007669"/>
    <property type="project" value="TreeGrafter"/>
</dbReference>
<feature type="compositionally biased region" description="Low complexity" evidence="1">
    <location>
        <begin position="121"/>
        <end position="180"/>
    </location>
</feature>
<feature type="region of interest" description="Disordered" evidence="1">
    <location>
        <begin position="1159"/>
        <end position="1194"/>
    </location>
</feature>
<feature type="region of interest" description="Disordered" evidence="1">
    <location>
        <begin position="1"/>
        <end position="280"/>
    </location>
</feature>
<feature type="compositionally biased region" description="Basic and acidic residues" evidence="1">
    <location>
        <begin position="404"/>
        <end position="418"/>
    </location>
</feature>
<feature type="compositionally biased region" description="Pro residues" evidence="1">
    <location>
        <begin position="1388"/>
        <end position="1404"/>
    </location>
</feature>
<feature type="compositionally biased region" description="Low complexity" evidence="1">
    <location>
        <begin position="464"/>
        <end position="473"/>
    </location>
</feature>
<dbReference type="SUPFAM" id="SSF52374">
    <property type="entry name" value="Nucleotidylyl transferase"/>
    <property type="match status" value="1"/>
</dbReference>
<feature type="compositionally biased region" description="Low complexity" evidence="1">
    <location>
        <begin position="776"/>
        <end position="786"/>
    </location>
</feature>
<dbReference type="Proteomes" id="UP000199069">
    <property type="component" value="Unassembled WGS sequence"/>
</dbReference>
<dbReference type="PANTHER" id="PTHR31285:SF0">
    <property type="entry name" value="NICOTINAMIDE MONONUCLEOTIDE ADENYLYLTRANSFERASE"/>
    <property type="match status" value="1"/>
</dbReference>
<feature type="compositionally biased region" description="Low complexity" evidence="1">
    <location>
        <begin position="943"/>
        <end position="962"/>
    </location>
</feature>
<feature type="compositionally biased region" description="Basic and acidic residues" evidence="1">
    <location>
        <begin position="629"/>
        <end position="699"/>
    </location>
</feature>
<keyword evidence="3" id="KW-1185">Reference proteome</keyword>
<feature type="non-terminal residue" evidence="2">
    <location>
        <position position="1976"/>
    </location>
</feature>
<accession>A0A0K3CJ44</accession>
<dbReference type="GO" id="GO:0000309">
    <property type="term" value="F:nicotinamide-nucleotide adenylyltransferase activity"/>
    <property type="evidence" value="ECO:0007669"/>
    <property type="project" value="TreeGrafter"/>
</dbReference>
<feature type="region of interest" description="Disordered" evidence="1">
    <location>
        <begin position="1578"/>
        <end position="1601"/>
    </location>
</feature>
<feature type="region of interest" description="Disordered" evidence="1">
    <location>
        <begin position="1207"/>
        <end position="1267"/>
    </location>
</feature>
<feature type="compositionally biased region" description="Basic and acidic residues" evidence="1">
    <location>
        <begin position="1"/>
        <end position="24"/>
    </location>
</feature>
<feature type="non-terminal residue" evidence="2">
    <location>
        <position position="1"/>
    </location>
</feature>
<feature type="compositionally biased region" description="Low complexity" evidence="1">
    <location>
        <begin position="233"/>
        <end position="280"/>
    </location>
</feature>
<dbReference type="Gene3D" id="3.40.50.620">
    <property type="entry name" value="HUPs"/>
    <property type="match status" value="1"/>
</dbReference>
<feature type="compositionally biased region" description="Low complexity" evidence="1">
    <location>
        <begin position="1716"/>
        <end position="1727"/>
    </location>
</feature>
<dbReference type="EMBL" id="CWKI01000008">
    <property type="protein sequence ID" value="CTR08515.1"/>
    <property type="molecule type" value="Genomic_DNA"/>
</dbReference>
<feature type="compositionally biased region" description="Basic and acidic residues" evidence="1">
    <location>
        <begin position="426"/>
        <end position="442"/>
    </location>
</feature>
<dbReference type="OMA" id="HAREMHA"/>
<feature type="compositionally biased region" description="Basic and acidic residues" evidence="1">
    <location>
        <begin position="1225"/>
        <end position="1237"/>
    </location>
</feature>
<reference evidence="2 3" key="1">
    <citation type="submission" date="2015-07" db="EMBL/GenBank/DDBJ databases">
        <authorList>
            <person name="Cajimat M.N.B."/>
            <person name="Milazzo M.L."/>
            <person name="Fulhorst C.F."/>
        </authorList>
    </citation>
    <scope>NUCLEOTIDE SEQUENCE [LARGE SCALE GENOMIC DNA]</scope>
    <source>
        <strain evidence="2">Single colony</strain>
    </source>
</reference>
<feature type="compositionally biased region" description="Basic and acidic residues" evidence="1">
    <location>
        <begin position="919"/>
        <end position="939"/>
    </location>
</feature>
<feature type="compositionally biased region" description="Low complexity" evidence="1">
    <location>
        <begin position="873"/>
        <end position="896"/>
    </location>
</feature>
<name>A0A0K3CJ44_RHOTO</name>
<gene>
    <name evidence="2" type="primary">FGENESH: predicted gene_8.231</name>
    <name evidence="2" type="ORF">BN2166_0043760</name>
</gene>
<protein>
    <submittedName>
        <fullName evidence="2">FGENESH: predicted gene_8.231 protein</fullName>
    </submittedName>
</protein>
<evidence type="ECO:0000313" key="2">
    <source>
        <dbReference type="EMBL" id="CTR08515.1"/>
    </source>
</evidence>
<feature type="compositionally biased region" description="Low complexity" evidence="1">
    <location>
        <begin position="700"/>
        <end position="718"/>
    </location>
</feature>
<evidence type="ECO:0000256" key="1">
    <source>
        <dbReference type="SAM" id="MobiDB-lite"/>
    </source>
</evidence>
<feature type="compositionally biased region" description="Pro residues" evidence="1">
    <location>
        <begin position="859"/>
        <end position="872"/>
    </location>
</feature>
<feature type="compositionally biased region" description="Low complexity" evidence="1">
    <location>
        <begin position="810"/>
        <end position="858"/>
    </location>
</feature>
<feature type="region of interest" description="Disordered" evidence="1">
    <location>
        <begin position="1385"/>
        <end position="1412"/>
    </location>
</feature>
<feature type="compositionally biased region" description="Polar residues" evidence="1">
    <location>
        <begin position="1258"/>
        <end position="1267"/>
    </location>
</feature>
<proteinExistence type="predicted"/>